<dbReference type="SMART" id="SM00387">
    <property type="entry name" value="HATPase_c"/>
    <property type="match status" value="1"/>
</dbReference>
<dbReference type="InterPro" id="IPR036097">
    <property type="entry name" value="HisK_dim/P_sf"/>
</dbReference>
<comment type="catalytic activity">
    <reaction evidence="1">
        <text>ATP + protein L-histidine = ADP + protein N-phospho-L-histidine.</text>
        <dbReference type="EC" id="2.7.13.3"/>
    </reaction>
</comment>
<dbReference type="GO" id="GO:0016301">
    <property type="term" value="F:kinase activity"/>
    <property type="evidence" value="ECO:0007669"/>
    <property type="project" value="UniProtKB-KW"/>
</dbReference>
<keyword evidence="4" id="KW-1003">Cell membrane</keyword>
<dbReference type="Gene3D" id="6.10.340.10">
    <property type="match status" value="1"/>
</dbReference>
<evidence type="ECO:0000256" key="12">
    <source>
        <dbReference type="SAM" id="Phobius"/>
    </source>
</evidence>
<dbReference type="CDD" id="cd00082">
    <property type="entry name" value="HisKA"/>
    <property type="match status" value="1"/>
</dbReference>
<name>A0ABU9ECY1_9BACT</name>
<dbReference type="PRINTS" id="PR00344">
    <property type="entry name" value="BCTRLSENSOR"/>
</dbReference>
<comment type="subcellular location">
    <subcellularLocation>
        <location evidence="2">Cell membrane</location>
        <topology evidence="2">Multi-pass membrane protein</topology>
    </subcellularLocation>
</comment>
<keyword evidence="12" id="KW-0472">Membrane</keyword>
<dbReference type="Pfam" id="PF00672">
    <property type="entry name" value="HAMP"/>
    <property type="match status" value="1"/>
</dbReference>
<evidence type="ECO:0000259" key="13">
    <source>
        <dbReference type="PROSITE" id="PS50109"/>
    </source>
</evidence>
<evidence type="ECO:0000259" key="14">
    <source>
        <dbReference type="PROSITE" id="PS50885"/>
    </source>
</evidence>
<dbReference type="EMBL" id="JBBHLI010000012">
    <property type="protein sequence ID" value="MEK9502569.1"/>
    <property type="molecule type" value="Genomic_DNA"/>
</dbReference>
<dbReference type="InterPro" id="IPR003661">
    <property type="entry name" value="HisK_dim/P_dom"/>
</dbReference>
<evidence type="ECO:0000256" key="11">
    <source>
        <dbReference type="SAM" id="MobiDB-lite"/>
    </source>
</evidence>
<keyword evidence="5" id="KW-0597">Phosphoprotein</keyword>
<dbReference type="PROSITE" id="PS50885">
    <property type="entry name" value="HAMP"/>
    <property type="match status" value="1"/>
</dbReference>
<dbReference type="CDD" id="cd06225">
    <property type="entry name" value="HAMP"/>
    <property type="match status" value="1"/>
</dbReference>
<evidence type="ECO:0000256" key="6">
    <source>
        <dbReference type="ARBA" id="ARBA00022679"/>
    </source>
</evidence>
<evidence type="ECO:0000256" key="10">
    <source>
        <dbReference type="SAM" id="Coils"/>
    </source>
</evidence>
<dbReference type="SUPFAM" id="SSF55874">
    <property type="entry name" value="ATPase domain of HSP90 chaperone/DNA topoisomerase II/histidine kinase"/>
    <property type="match status" value="1"/>
</dbReference>
<protein>
    <recommendedName>
        <fullName evidence="3">histidine kinase</fullName>
        <ecNumber evidence="3">2.7.13.3</ecNumber>
    </recommendedName>
</protein>
<feature type="domain" description="Histidine kinase" evidence="13">
    <location>
        <begin position="383"/>
        <end position="591"/>
    </location>
</feature>
<evidence type="ECO:0000256" key="5">
    <source>
        <dbReference type="ARBA" id="ARBA00022553"/>
    </source>
</evidence>
<keyword evidence="10" id="KW-0175">Coiled coil</keyword>
<evidence type="ECO:0000256" key="4">
    <source>
        <dbReference type="ARBA" id="ARBA00022475"/>
    </source>
</evidence>
<organism evidence="15 16">
    <name type="scientific">Gaopeijia maritima</name>
    <dbReference type="NCBI Taxonomy" id="3119007"/>
    <lineage>
        <taxon>Bacteria</taxon>
        <taxon>Pseudomonadati</taxon>
        <taxon>Gemmatimonadota</taxon>
        <taxon>Longimicrobiia</taxon>
        <taxon>Gaopeijiales</taxon>
        <taxon>Gaopeijiaceae</taxon>
        <taxon>Gaopeijia</taxon>
    </lineage>
</organism>
<feature type="region of interest" description="Disordered" evidence="11">
    <location>
        <begin position="587"/>
        <end position="608"/>
    </location>
</feature>
<dbReference type="InterPro" id="IPR005467">
    <property type="entry name" value="His_kinase_dom"/>
</dbReference>
<reference evidence="15 16" key="1">
    <citation type="submission" date="2024-02" db="EMBL/GenBank/DDBJ databases">
        <title>A novel Gemmatimonadota bacterium.</title>
        <authorList>
            <person name="Du Z.-J."/>
            <person name="Ye Y.-Q."/>
        </authorList>
    </citation>
    <scope>NUCLEOTIDE SEQUENCE [LARGE SCALE GENOMIC DNA]</scope>
    <source>
        <strain evidence="15 16">DH-20</strain>
    </source>
</reference>
<dbReference type="SUPFAM" id="SSF47384">
    <property type="entry name" value="Homodimeric domain of signal transducing histidine kinase"/>
    <property type="match status" value="1"/>
</dbReference>
<dbReference type="Gene3D" id="1.10.287.130">
    <property type="match status" value="1"/>
</dbReference>
<feature type="transmembrane region" description="Helical" evidence="12">
    <location>
        <begin position="273"/>
        <end position="296"/>
    </location>
</feature>
<dbReference type="SMART" id="SM00388">
    <property type="entry name" value="HisKA"/>
    <property type="match status" value="1"/>
</dbReference>
<evidence type="ECO:0000256" key="1">
    <source>
        <dbReference type="ARBA" id="ARBA00000085"/>
    </source>
</evidence>
<feature type="domain" description="HAMP" evidence="14">
    <location>
        <begin position="293"/>
        <end position="345"/>
    </location>
</feature>
<dbReference type="SUPFAM" id="SSF158472">
    <property type="entry name" value="HAMP domain-like"/>
    <property type="match status" value="1"/>
</dbReference>
<dbReference type="InterPro" id="IPR036890">
    <property type="entry name" value="HATPase_C_sf"/>
</dbReference>
<sequence length="608" mass="62448">MSASSTGRVPLVGALLLALASALVLALLPAGVALDRRIDGVLRATAIEDLGRAPMILEDRTAAREEALTMHAMSVATTAGVAEALAAGRGDEALAMASATAAMYGEDPVLVAPDGSWLAGPPLPDEAVEEVRRGGAPVLYLDDGDMPRSVALAPVGGGASEEAAGWMGIAGTSVPMDSTLATTLAALARADVTLIGADGRLVASTLSADTAQAVTSAVAAGAARALSEKVDEVMTGVGAIWVAPAEVPGAGTVLFTRAVDEELAALPGVRRSALLAGALTLVLALGVGVVVALSLARPVGGLAAAAGRVAEGDFAAPVPASNIEELDRLGRAFRTMRTSLQARLAELAEANTALEDRQRRLAGLQAELIRQDRLASSARMAAELAHEIRNPVANVRNCLEVVRRGLPEGSESTPFVDMAIDELLRMHELAEHLLDLNRPIDPGAGDCDPVEVARQVAMLAAVGDTSVEVDVRADPGVPRVPIPPDALKQILFNLVDNAREAAGSDRPIALAIRVDPATVTLDVLDRGPGIDPEVAAHLFDPFFTTKDAVTGVGLGLFVAEGLARRYGGRMEAGDRDDGPGARFRVELPRQAAAPGAADPESAEPGRAE</sequence>
<evidence type="ECO:0000313" key="15">
    <source>
        <dbReference type="EMBL" id="MEK9502569.1"/>
    </source>
</evidence>
<keyword evidence="9" id="KW-0067">ATP-binding</keyword>
<dbReference type="CDD" id="cd00075">
    <property type="entry name" value="HATPase"/>
    <property type="match status" value="1"/>
</dbReference>
<dbReference type="Proteomes" id="UP001484239">
    <property type="component" value="Unassembled WGS sequence"/>
</dbReference>
<evidence type="ECO:0000256" key="8">
    <source>
        <dbReference type="ARBA" id="ARBA00022777"/>
    </source>
</evidence>
<evidence type="ECO:0000256" key="2">
    <source>
        <dbReference type="ARBA" id="ARBA00004651"/>
    </source>
</evidence>
<keyword evidence="6" id="KW-0808">Transferase</keyword>
<dbReference type="RefSeq" id="WP_405287457.1">
    <property type="nucleotide sequence ID" value="NZ_JBBHLI010000012.1"/>
</dbReference>
<dbReference type="Pfam" id="PF02518">
    <property type="entry name" value="HATPase_c"/>
    <property type="match status" value="1"/>
</dbReference>
<comment type="caution">
    <text evidence="15">The sequence shown here is derived from an EMBL/GenBank/DDBJ whole genome shotgun (WGS) entry which is preliminary data.</text>
</comment>
<dbReference type="SMART" id="SM00304">
    <property type="entry name" value="HAMP"/>
    <property type="match status" value="1"/>
</dbReference>
<dbReference type="Gene3D" id="3.30.565.10">
    <property type="entry name" value="Histidine kinase-like ATPase, C-terminal domain"/>
    <property type="match status" value="1"/>
</dbReference>
<keyword evidence="7" id="KW-0547">Nucleotide-binding</keyword>
<dbReference type="InterPro" id="IPR003594">
    <property type="entry name" value="HATPase_dom"/>
</dbReference>
<proteinExistence type="predicted"/>
<dbReference type="Pfam" id="PF00512">
    <property type="entry name" value="HisKA"/>
    <property type="match status" value="1"/>
</dbReference>
<keyword evidence="16" id="KW-1185">Reference proteome</keyword>
<keyword evidence="8 15" id="KW-0418">Kinase</keyword>
<dbReference type="PANTHER" id="PTHR44936">
    <property type="entry name" value="SENSOR PROTEIN CREC"/>
    <property type="match status" value="1"/>
</dbReference>
<keyword evidence="12" id="KW-0812">Transmembrane</keyword>
<evidence type="ECO:0000256" key="7">
    <source>
        <dbReference type="ARBA" id="ARBA00022741"/>
    </source>
</evidence>
<accession>A0ABU9ECY1</accession>
<evidence type="ECO:0000256" key="3">
    <source>
        <dbReference type="ARBA" id="ARBA00012438"/>
    </source>
</evidence>
<gene>
    <name evidence="15" type="ORF">WI372_16365</name>
</gene>
<evidence type="ECO:0000256" key="9">
    <source>
        <dbReference type="ARBA" id="ARBA00022840"/>
    </source>
</evidence>
<feature type="coiled-coil region" evidence="10">
    <location>
        <begin position="337"/>
        <end position="367"/>
    </location>
</feature>
<dbReference type="EC" id="2.7.13.3" evidence="3"/>
<dbReference type="PANTHER" id="PTHR44936:SF10">
    <property type="entry name" value="SENSOR PROTEIN RSTB"/>
    <property type="match status" value="1"/>
</dbReference>
<dbReference type="PROSITE" id="PS50109">
    <property type="entry name" value="HIS_KIN"/>
    <property type="match status" value="1"/>
</dbReference>
<evidence type="ECO:0000313" key="16">
    <source>
        <dbReference type="Proteomes" id="UP001484239"/>
    </source>
</evidence>
<dbReference type="InterPro" id="IPR003660">
    <property type="entry name" value="HAMP_dom"/>
</dbReference>
<dbReference type="InterPro" id="IPR004358">
    <property type="entry name" value="Sig_transdc_His_kin-like_C"/>
</dbReference>
<dbReference type="InterPro" id="IPR050980">
    <property type="entry name" value="2C_sensor_his_kinase"/>
</dbReference>
<keyword evidence="12" id="KW-1133">Transmembrane helix</keyword>
<feature type="compositionally biased region" description="Low complexity" evidence="11">
    <location>
        <begin position="591"/>
        <end position="602"/>
    </location>
</feature>